<accession>A0AA36CTU6</accession>
<evidence type="ECO:0000313" key="4">
    <source>
        <dbReference type="Proteomes" id="UP001177023"/>
    </source>
</evidence>
<feature type="domain" description="DOP1-like C-terminal" evidence="1">
    <location>
        <begin position="1165"/>
        <end position="1517"/>
    </location>
</feature>
<dbReference type="EMBL" id="CATQJA010002626">
    <property type="protein sequence ID" value="CAJ0574100.1"/>
    <property type="molecule type" value="Genomic_DNA"/>
</dbReference>
<dbReference type="InterPro" id="IPR040314">
    <property type="entry name" value="DOP1"/>
</dbReference>
<dbReference type="GO" id="GO:0006895">
    <property type="term" value="P:Golgi to endosome transport"/>
    <property type="evidence" value="ECO:0007669"/>
    <property type="project" value="InterPro"/>
</dbReference>
<dbReference type="InterPro" id="IPR016024">
    <property type="entry name" value="ARM-type_fold"/>
</dbReference>
<name>A0AA36CTU6_9BILA</name>
<proteinExistence type="predicted"/>
<feature type="non-terminal residue" evidence="3">
    <location>
        <position position="1"/>
    </location>
</feature>
<dbReference type="PANTHER" id="PTHR14042">
    <property type="entry name" value="DOPEY-RELATED"/>
    <property type="match status" value="1"/>
</dbReference>
<dbReference type="GO" id="GO:0005768">
    <property type="term" value="C:endosome"/>
    <property type="evidence" value="ECO:0007669"/>
    <property type="project" value="TreeGrafter"/>
</dbReference>
<dbReference type="InterPro" id="IPR056459">
    <property type="entry name" value="TPR_DOP1"/>
</dbReference>
<organism evidence="3 4">
    <name type="scientific">Mesorhabditis spiculigera</name>
    <dbReference type="NCBI Taxonomy" id="96644"/>
    <lineage>
        <taxon>Eukaryota</taxon>
        <taxon>Metazoa</taxon>
        <taxon>Ecdysozoa</taxon>
        <taxon>Nematoda</taxon>
        <taxon>Chromadorea</taxon>
        <taxon>Rhabditida</taxon>
        <taxon>Rhabditina</taxon>
        <taxon>Rhabditomorpha</taxon>
        <taxon>Rhabditoidea</taxon>
        <taxon>Rhabditidae</taxon>
        <taxon>Mesorhabditinae</taxon>
        <taxon>Mesorhabditis</taxon>
    </lineage>
</organism>
<gene>
    <name evidence="3" type="ORF">MSPICULIGERA_LOCUS12441</name>
</gene>
<sequence>MDHVDAHEYASRLLSVIHGRRPAEPSSEAESILLAELTQPDQVACAHAARTFDRLWTLTRGTDELLPGLPQKLFSRVVMLLLGVLSDESVGSEKTELKATAIHWFVNCAKHNDLPRIVQMLSTMLMNPVTARVSIQYVSVQERVTQSEAISLFTADERHKMHHVVFDAEKRAAGTSTVWLPELRARLLASTQECDTSLDRSADILNRTRRPTQDPDIPNFDDDTDSISMDTLSLNIAHPGEGVDPDVVDCVQYLMDCVVDIEESELEIVKRFQEAQESERNEAVIFRAGLDVSLDSQSTSLDEKLPNGRNMSRLKRGHRRTDSLQESIFSCGPELKLLEQCEIVRPAQKQLSTEDGFETDLSLFDELHTHMLLYGESGRLVDLSRCESAFRILTALLHPRGGPVLPPRMLLNCLVSSGTSTLDNTSPTAGSLVELMSRHVKAILGQQFWGTGTDEDGKSSSRHFTLLELLLTITLHFLRSYFLNSPIAPVSDDDLIRSWKCKMAALDFLTQLLSELGEMLRAQQNQGLVTFVQSIIQRSKLQKCLLHLLLTAVHDPRSSDSGSVPISVTIAEFNEGRWAAEGKRQRIAGLLSSYNSSLLALTAATIRLEHDIKIGYREFTDESAGLVVNRLPFTHSFSVSAHNRGTMRDSQAPLVELKMFLITVLSAIKHKPERHEAWLQFVVHILPWIDRSLSTFCTHVTEQLCKNIEVAAVAAFPDMEKTVSERSPSEAIGQSKSRYPANYLITCFETLTTVIHFCVVGGSGSCTSSTLQDESKVNRTSTGSGHSATTGMVGQAMNAIPGIQQITSIFKTITFSDTSTTTGVPMAKADPRSVSWQEARKQVLGGLPHSLATLCDIWGVVRRGKTPILPIGSTARLRRLIIELLNPIAQHHQNQYLQAMSLVWLTRSSIGAQRKTEPDVASFFYSPAQLDVADLLLEVRTLPFETVLTVVADSLKDPSGKAGKPSTATPDKSSFPTEAPLLELIHGCLRGLNGEQTLSCWPPLNALFNESSLTTLPPRAIFLQFIMLCDFVRIAGSLCIVEDRAVGRAVHDSCQRLTEAINGIVGWQLETTTWLKRTLVVKSEPTPIGKISQSVDASPMTETVSSGPILELGSSRGSTMSLMQNRPASLDATTNMSGTTSSYASALTLQDSKKSNSSLRNSLKIQDTNNNKRDPAHSTQALFLLAENLPELIDSICKSDDKERLLPTLHSVWANVVPYLKSKNARYARFFLASSQLLANMSSYNYMRPVWKKVTLELLLDSSFFRMDVHSIKQWLIVTDHLMTHDKTSFKELLKSISYTPSSLSLMQSREQEYESRSQALKRLAFIVFGSEVDQYHSQLPDIQERLAENLRVCPHPPIRASVLLCYRVLLIRLRPHSLVSMWPAMVTELIHVLLQVEQQLSDDPADGFKDEVSARDDQWMQLFLAAAKLLEALCTLPAGYIAQFQMCNWAFVSSIASCGSSSVFMPFADRISRRLQHKYGALSEQDLGAIPATLSGMKLLTSFEELRPFFYALTMHGKTIGQSNQEKSVFWRDTEALSGRLGHSASIARLEQALYVDFAEHWQL</sequence>
<feature type="domain" description="DOP1-like TPR" evidence="2">
    <location>
        <begin position="366"/>
        <end position="760"/>
    </location>
</feature>
<dbReference type="InterPro" id="IPR056457">
    <property type="entry name" value="DOP1_C"/>
</dbReference>
<dbReference type="GO" id="GO:0005829">
    <property type="term" value="C:cytosol"/>
    <property type="evidence" value="ECO:0007669"/>
    <property type="project" value="GOC"/>
</dbReference>
<dbReference type="Pfam" id="PF24601">
    <property type="entry name" value="TPR_DOP1"/>
    <property type="match status" value="1"/>
</dbReference>
<reference evidence="3" key="1">
    <citation type="submission" date="2023-06" db="EMBL/GenBank/DDBJ databases">
        <authorList>
            <person name="Delattre M."/>
        </authorList>
    </citation>
    <scope>NUCLEOTIDE SEQUENCE</scope>
    <source>
        <strain evidence="3">AF72</strain>
    </source>
</reference>
<dbReference type="SUPFAM" id="SSF48371">
    <property type="entry name" value="ARM repeat"/>
    <property type="match status" value="1"/>
</dbReference>
<keyword evidence="4" id="KW-1185">Reference proteome</keyword>
<dbReference type="Pfam" id="PF24598">
    <property type="entry name" value="DOP1_C"/>
    <property type="match status" value="1"/>
</dbReference>
<protein>
    <submittedName>
        <fullName evidence="3">Uncharacterized protein</fullName>
    </submittedName>
</protein>
<evidence type="ECO:0000259" key="2">
    <source>
        <dbReference type="Pfam" id="PF24601"/>
    </source>
</evidence>
<evidence type="ECO:0000313" key="3">
    <source>
        <dbReference type="EMBL" id="CAJ0574100.1"/>
    </source>
</evidence>
<evidence type="ECO:0000259" key="1">
    <source>
        <dbReference type="Pfam" id="PF24598"/>
    </source>
</evidence>
<dbReference type="PANTHER" id="PTHR14042:SF24">
    <property type="entry name" value="PROTEIN DOPEY-1 HOMOLOG"/>
    <property type="match status" value="1"/>
</dbReference>
<dbReference type="GO" id="GO:0005802">
    <property type="term" value="C:trans-Golgi network"/>
    <property type="evidence" value="ECO:0007669"/>
    <property type="project" value="TreeGrafter"/>
</dbReference>
<comment type="caution">
    <text evidence="3">The sequence shown here is derived from an EMBL/GenBank/DDBJ whole genome shotgun (WGS) entry which is preliminary data.</text>
</comment>
<dbReference type="Proteomes" id="UP001177023">
    <property type="component" value="Unassembled WGS sequence"/>
</dbReference>